<dbReference type="InterPro" id="IPR036465">
    <property type="entry name" value="vWFA_dom_sf"/>
</dbReference>
<evidence type="ECO:0000313" key="3">
    <source>
        <dbReference type="EMBL" id="AKK20648.1"/>
    </source>
</evidence>
<evidence type="ECO:0000256" key="1">
    <source>
        <dbReference type="SAM" id="Phobius"/>
    </source>
</evidence>
<dbReference type="PATRIC" id="fig|1277257.4.peg.1129"/>
<gene>
    <name evidence="3" type="ORF">G293_05185</name>
</gene>
<dbReference type="STRING" id="1277257.G293_05185"/>
<evidence type="ECO:0000259" key="2">
    <source>
        <dbReference type="PROSITE" id="PS50234"/>
    </source>
</evidence>
<dbReference type="PROSITE" id="PS50234">
    <property type="entry name" value="VWFA"/>
    <property type="match status" value="1"/>
</dbReference>
<dbReference type="Proteomes" id="UP000035503">
    <property type="component" value="Chromosome"/>
</dbReference>
<protein>
    <submittedName>
        <fullName evidence="3">von Willebrand factor type A</fullName>
    </submittedName>
</protein>
<organism evidence="3 4">
    <name type="scientific">Candidatus Liberibacter africanus PTSAPSY</name>
    <dbReference type="NCBI Taxonomy" id="1277257"/>
    <lineage>
        <taxon>Bacteria</taxon>
        <taxon>Pseudomonadati</taxon>
        <taxon>Pseudomonadota</taxon>
        <taxon>Alphaproteobacteria</taxon>
        <taxon>Hyphomicrobiales</taxon>
        <taxon>Rhizobiaceae</taxon>
        <taxon>Liberibacter</taxon>
    </lineage>
</organism>
<keyword evidence="1" id="KW-0812">Transmembrane</keyword>
<keyword evidence="1" id="KW-1133">Transmembrane helix</keyword>
<keyword evidence="4" id="KW-1185">Reference proteome</keyword>
<dbReference type="InterPro" id="IPR002035">
    <property type="entry name" value="VWF_A"/>
</dbReference>
<name>A0A0G3I7V9_LIBAF</name>
<dbReference type="Pfam" id="PF00092">
    <property type="entry name" value="VWA"/>
    <property type="match status" value="1"/>
</dbReference>
<keyword evidence="1" id="KW-0472">Membrane</keyword>
<proteinExistence type="predicted"/>
<accession>A0A0G3I7V9</accession>
<dbReference type="EMBL" id="CP004021">
    <property type="protein sequence ID" value="AKK20648.1"/>
    <property type="molecule type" value="Genomic_DNA"/>
</dbReference>
<dbReference type="Gene3D" id="3.40.50.410">
    <property type="entry name" value="von Willebrand factor, type A domain"/>
    <property type="match status" value="1"/>
</dbReference>
<reference evidence="3 4" key="1">
    <citation type="journal article" date="2015" name="Genome Announc.">
        <title>Complete Genome Sequence of 'Candidatus Liberibacter africanus,' a Bacterium Associated with Citrus Huanglongbing.</title>
        <authorList>
            <person name="Lin H."/>
            <person name="Pietersen G."/>
            <person name="Han C."/>
            <person name="Read D.A."/>
            <person name="Lou B."/>
            <person name="Gupta G."/>
            <person name="Civerolo E.L."/>
        </authorList>
    </citation>
    <scope>NUCLEOTIDE SEQUENCE [LARGE SCALE GENOMIC DNA]</scope>
    <source>
        <strain evidence="3 4">PTSAPSY</strain>
    </source>
</reference>
<evidence type="ECO:0000313" key="4">
    <source>
        <dbReference type="Proteomes" id="UP000035503"/>
    </source>
</evidence>
<dbReference type="KEGG" id="lau:G293_05185"/>
<sequence length="426" mass="48839">MFFYIKNLIFDNIFLLLKNIKGFFSIMTAIFIAMFVILISFAIDIANFLYLRSHIQSSIDSAVLSGCTIILSDPNVINIGQQKDKTNKILRNELERHLKPIFLEDARHIANNTNISMLKDPIIPSRYIVKMKSSYQIPDKKFFCKNLIPKNAIELTNISTGILEKPSKMQNVIIKMVLDSSYSMIDQFSNDEIEAKKKPKFVRRLFYNDNKSNHPENILLKLCKSKQYLAGTPNRKVDILIESAWNLITNIQEMQKDTQTIESVYIGFNSYSKKIEQNFVPTLNLNYIKDKLCDINPTGDTNTAIAMENAYNELSEVTNNNLFMDYKKHGTMKKYVIFITDGKNSFEANLNDRKTLATCEQLRKESIKIYCVSVAAPPEGKDLLLKCANSPKNFFIANNGQELLGIFNKIKNMIKEEIVVKIAPNE</sequence>
<dbReference type="SUPFAM" id="SSF53300">
    <property type="entry name" value="vWA-like"/>
    <property type="match status" value="1"/>
</dbReference>
<feature type="transmembrane region" description="Helical" evidence="1">
    <location>
        <begin position="20"/>
        <end position="43"/>
    </location>
</feature>
<dbReference type="AlphaFoldDB" id="A0A0G3I7V9"/>
<feature type="domain" description="VWFA" evidence="2">
    <location>
        <begin position="217"/>
        <end position="410"/>
    </location>
</feature>